<keyword evidence="1" id="KW-0812">Transmembrane</keyword>
<dbReference type="AlphaFoldDB" id="A0A5S6QAJ9"/>
<accession>A0A5S6QAJ9</accession>
<keyword evidence="1" id="KW-0472">Membrane</keyword>
<organism evidence="2 3">
    <name type="scientific">Trichuris muris</name>
    <name type="common">Mouse whipworm</name>
    <dbReference type="NCBI Taxonomy" id="70415"/>
    <lineage>
        <taxon>Eukaryota</taxon>
        <taxon>Metazoa</taxon>
        <taxon>Ecdysozoa</taxon>
        <taxon>Nematoda</taxon>
        <taxon>Enoplea</taxon>
        <taxon>Dorylaimia</taxon>
        <taxon>Trichinellida</taxon>
        <taxon>Trichuridae</taxon>
        <taxon>Trichuris</taxon>
    </lineage>
</organism>
<keyword evidence="2" id="KW-1185">Reference proteome</keyword>
<reference evidence="3" key="1">
    <citation type="submission" date="2019-12" db="UniProtKB">
        <authorList>
            <consortium name="WormBaseParasite"/>
        </authorList>
    </citation>
    <scope>IDENTIFICATION</scope>
</reference>
<evidence type="ECO:0000313" key="2">
    <source>
        <dbReference type="Proteomes" id="UP000046395"/>
    </source>
</evidence>
<evidence type="ECO:0000313" key="3">
    <source>
        <dbReference type="WBParaSite" id="TMUE_1000004115.1"/>
    </source>
</evidence>
<dbReference type="WBParaSite" id="TMUE_1000004115.1">
    <property type="protein sequence ID" value="TMUE_1000004115.1"/>
    <property type="gene ID" value="WBGene00292603"/>
</dbReference>
<sequence>MVKFSAKHNVAEPLDKSVRPLKFWLSYSGRIFSWIYLWILSGLVGYLDNDLRITYNNTPLASSVVRTRTAVKGSLCSTCSRAQAGFQVEQLSA</sequence>
<proteinExistence type="predicted"/>
<evidence type="ECO:0000256" key="1">
    <source>
        <dbReference type="SAM" id="Phobius"/>
    </source>
</evidence>
<protein>
    <submittedName>
        <fullName evidence="3">Uncharacterized protein</fullName>
    </submittedName>
</protein>
<name>A0A5S6QAJ9_TRIMR</name>
<keyword evidence="1" id="KW-1133">Transmembrane helix</keyword>
<feature type="transmembrane region" description="Helical" evidence="1">
    <location>
        <begin position="27"/>
        <end position="47"/>
    </location>
</feature>
<dbReference type="Proteomes" id="UP000046395">
    <property type="component" value="Unassembled WGS sequence"/>
</dbReference>